<evidence type="ECO:0000256" key="2">
    <source>
        <dbReference type="ARBA" id="ARBA00023163"/>
    </source>
</evidence>
<dbReference type="InterPro" id="IPR029016">
    <property type="entry name" value="GAF-like_dom_sf"/>
</dbReference>
<keyword evidence="2" id="KW-0804">Transcription</keyword>
<dbReference type="Pfam" id="PF03861">
    <property type="entry name" value="ANTAR"/>
    <property type="match status" value="1"/>
</dbReference>
<evidence type="ECO:0000256" key="1">
    <source>
        <dbReference type="ARBA" id="ARBA00023015"/>
    </source>
</evidence>
<comment type="caution">
    <text evidence="4">The sequence shown here is derived from an EMBL/GenBank/DDBJ whole genome shotgun (WGS) entry which is preliminary data.</text>
</comment>
<evidence type="ECO:0000313" key="4">
    <source>
        <dbReference type="EMBL" id="MDR7322600.1"/>
    </source>
</evidence>
<dbReference type="Proteomes" id="UP001183629">
    <property type="component" value="Unassembled WGS sequence"/>
</dbReference>
<keyword evidence="5" id="KW-1185">Reference proteome</keyword>
<evidence type="ECO:0000259" key="3">
    <source>
        <dbReference type="SMART" id="SM01012"/>
    </source>
</evidence>
<dbReference type="EMBL" id="JAVDYC010000001">
    <property type="protein sequence ID" value="MDR7322600.1"/>
    <property type="molecule type" value="Genomic_DNA"/>
</dbReference>
<dbReference type="InterPro" id="IPR005561">
    <property type="entry name" value="ANTAR"/>
</dbReference>
<sequence length="245" mass="25714">MNTERRVFLWTRVAALADGTPITVGHVSRVAASVAGTDSVALVLWLTSTPREMLFASDTLASAVEEMALTVGEGPCADACAGSLVLVPDLATAEYAARWPVFTPAAVAAGVRAVFSLPLRIGGIRLGSMNLYRQQPGGLAGEQLSDALALADAACLLLLDSAKAVPGGPELPGDPPRPWDGPRHPEVHQATGMITVQLGVTAAVAFARLRAYAFAHDRRLRDVARDVVNRRLRFDAGTGGNPDDN</sequence>
<name>A0AAE4CS27_9ACTN</name>
<dbReference type="RefSeq" id="WP_310413236.1">
    <property type="nucleotide sequence ID" value="NZ_JAVDYC010000001.1"/>
</dbReference>
<accession>A0AAE4CS27</accession>
<dbReference type="SMART" id="SM01012">
    <property type="entry name" value="ANTAR"/>
    <property type="match status" value="1"/>
</dbReference>
<dbReference type="GO" id="GO:0003723">
    <property type="term" value="F:RNA binding"/>
    <property type="evidence" value="ECO:0007669"/>
    <property type="project" value="InterPro"/>
</dbReference>
<dbReference type="SUPFAM" id="SSF55781">
    <property type="entry name" value="GAF domain-like"/>
    <property type="match status" value="1"/>
</dbReference>
<keyword evidence="1" id="KW-0805">Transcription regulation</keyword>
<reference evidence="4 5" key="1">
    <citation type="submission" date="2023-07" db="EMBL/GenBank/DDBJ databases">
        <title>Sequencing the genomes of 1000 actinobacteria strains.</title>
        <authorList>
            <person name="Klenk H.-P."/>
        </authorList>
    </citation>
    <scope>NUCLEOTIDE SEQUENCE [LARGE SCALE GENOMIC DNA]</scope>
    <source>
        <strain evidence="4 5">DSM 44711</strain>
    </source>
</reference>
<gene>
    <name evidence="4" type="ORF">J2S44_002850</name>
</gene>
<dbReference type="Gene3D" id="1.10.10.10">
    <property type="entry name" value="Winged helix-like DNA-binding domain superfamily/Winged helix DNA-binding domain"/>
    <property type="match status" value="1"/>
</dbReference>
<dbReference type="InterPro" id="IPR036388">
    <property type="entry name" value="WH-like_DNA-bd_sf"/>
</dbReference>
<dbReference type="Gene3D" id="3.30.450.40">
    <property type="match status" value="1"/>
</dbReference>
<protein>
    <submittedName>
        <fullName evidence="4">GAF domain-containing protein</fullName>
    </submittedName>
</protein>
<proteinExistence type="predicted"/>
<feature type="domain" description="ANTAR" evidence="3">
    <location>
        <begin position="140"/>
        <end position="228"/>
    </location>
</feature>
<dbReference type="AlphaFoldDB" id="A0AAE4CS27"/>
<evidence type="ECO:0000313" key="5">
    <source>
        <dbReference type="Proteomes" id="UP001183629"/>
    </source>
</evidence>
<organism evidence="4 5">
    <name type="scientific">Catenuloplanes niger</name>
    <dbReference type="NCBI Taxonomy" id="587534"/>
    <lineage>
        <taxon>Bacteria</taxon>
        <taxon>Bacillati</taxon>
        <taxon>Actinomycetota</taxon>
        <taxon>Actinomycetes</taxon>
        <taxon>Micromonosporales</taxon>
        <taxon>Micromonosporaceae</taxon>
        <taxon>Catenuloplanes</taxon>
    </lineage>
</organism>